<dbReference type="EMBL" id="FZOF01000002">
    <property type="protein sequence ID" value="SNR96758.1"/>
    <property type="molecule type" value="Genomic_DNA"/>
</dbReference>
<keyword evidence="2" id="KW-1185">Reference proteome</keyword>
<reference evidence="1 2" key="1">
    <citation type="submission" date="2017-06" db="EMBL/GenBank/DDBJ databases">
        <authorList>
            <person name="Kim H.J."/>
            <person name="Triplett B.A."/>
        </authorList>
    </citation>
    <scope>NUCLEOTIDE SEQUENCE [LARGE SCALE GENOMIC DNA]</scope>
    <source>
        <strain evidence="1 2">CGMCC 4.1858</strain>
    </source>
</reference>
<evidence type="ECO:0000313" key="1">
    <source>
        <dbReference type="EMBL" id="SNR96758.1"/>
    </source>
</evidence>
<evidence type="ECO:0000313" key="2">
    <source>
        <dbReference type="Proteomes" id="UP000198280"/>
    </source>
</evidence>
<dbReference type="AlphaFoldDB" id="A0A239AP32"/>
<organism evidence="1 2">
    <name type="scientific">Actinacidiphila glaucinigra</name>
    <dbReference type="NCBI Taxonomy" id="235986"/>
    <lineage>
        <taxon>Bacteria</taxon>
        <taxon>Bacillati</taxon>
        <taxon>Actinomycetota</taxon>
        <taxon>Actinomycetes</taxon>
        <taxon>Kitasatosporales</taxon>
        <taxon>Streptomycetaceae</taxon>
        <taxon>Actinacidiphila</taxon>
    </lineage>
</organism>
<proteinExistence type="predicted"/>
<protein>
    <recommendedName>
        <fullName evidence="3">Beta-xylosidase</fullName>
    </recommendedName>
</protein>
<name>A0A239AP32_9ACTN</name>
<gene>
    <name evidence="1" type="ORF">SAMN05216252_10245</name>
</gene>
<accession>A0A239AP32</accession>
<dbReference type="RefSeq" id="WP_089222246.1">
    <property type="nucleotide sequence ID" value="NZ_FZOF01000002.1"/>
</dbReference>
<dbReference type="OrthoDB" id="4319704at2"/>
<evidence type="ECO:0008006" key="3">
    <source>
        <dbReference type="Google" id="ProtNLM"/>
    </source>
</evidence>
<sequence length="441" mass="43354">MIGTPRKAVLWRRRSAAVLGALALVLGGGTLLSGPVAAATSTFQVHCIPPGISGIPPFDGPTVADISVSDTTPQVGDTVTVTYVLDGPMANTSSFNLPIPEDQITPTVKVKLGGAQTQELTLVGPKDNPVIPAGAQFPNFTITGTFTVTAPGQITLTPGDYNVHSDYGISADTPCTVNNPPAPVAETINVTAPNGRHIALGSTSGPIGADVTVTGTGFTAGATVTVAGVQGAAATGEFTSVAADGSGAFSATLAVSDLDTTGIVAFEGGGYDPATAAGPVPYTVIDTTPPPPGSQKLTTSVKAGTLSMTQAGDTVEMAPVDFGEGGPSTGALRTVTVKDFRGGSTGWSLTGKVTDFKGPGGALIGADRLSWQPVCVAASGSPSTCAAGSAGTVGSTGATLASAPDATLAGGEFAVDAGLSLDVPAYSATGSYSGVLTLTLT</sequence>
<dbReference type="Proteomes" id="UP000198280">
    <property type="component" value="Unassembled WGS sequence"/>
</dbReference>